<dbReference type="OrthoDB" id="5189559at2"/>
<evidence type="ECO:0000313" key="2">
    <source>
        <dbReference type="Proteomes" id="UP000015523"/>
    </source>
</evidence>
<dbReference type="SUPFAM" id="SSF53474">
    <property type="entry name" value="alpha/beta-Hydrolases"/>
    <property type="match status" value="1"/>
</dbReference>
<dbReference type="Gene3D" id="3.40.50.1820">
    <property type="entry name" value="alpha/beta hydrolase"/>
    <property type="match status" value="1"/>
</dbReference>
<gene>
    <name evidence="1" type="ORF">M529_20440</name>
</gene>
<protein>
    <recommendedName>
        <fullName evidence="3">Alpha/beta hydrolase</fullName>
    </recommendedName>
</protein>
<organism evidence="1 2">
    <name type="scientific">Sphingobium ummariense RL-3</name>
    <dbReference type="NCBI Taxonomy" id="1346791"/>
    <lineage>
        <taxon>Bacteria</taxon>
        <taxon>Pseudomonadati</taxon>
        <taxon>Pseudomonadota</taxon>
        <taxon>Alphaproteobacteria</taxon>
        <taxon>Sphingomonadales</taxon>
        <taxon>Sphingomonadaceae</taxon>
        <taxon>Sphingobium</taxon>
    </lineage>
</organism>
<name>T0IN49_9SPHN</name>
<dbReference type="PATRIC" id="fig|1346791.3.peg.3952"/>
<dbReference type="Proteomes" id="UP000015523">
    <property type="component" value="Unassembled WGS sequence"/>
</dbReference>
<proteinExistence type="predicted"/>
<evidence type="ECO:0008006" key="3">
    <source>
        <dbReference type="Google" id="ProtNLM"/>
    </source>
</evidence>
<evidence type="ECO:0000313" key="1">
    <source>
        <dbReference type="EMBL" id="EQB30240.1"/>
    </source>
</evidence>
<comment type="caution">
    <text evidence="1">The sequence shown here is derived from an EMBL/GenBank/DDBJ whole genome shotgun (WGS) entry which is preliminary data.</text>
</comment>
<accession>T0IN49</accession>
<keyword evidence="2" id="KW-1185">Reference proteome</keyword>
<dbReference type="EMBL" id="AUWY01000123">
    <property type="protein sequence ID" value="EQB30240.1"/>
    <property type="molecule type" value="Genomic_DNA"/>
</dbReference>
<dbReference type="AlphaFoldDB" id="T0IN49"/>
<dbReference type="STRING" id="1346791.M529_20440"/>
<dbReference type="RefSeq" id="WP_021319670.1">
    <property type="nucleotide sequence ID" value="NZ_AUWY01000123.1"/>
</dbReference>
<sequence length="432" mass="47813">MHGTGTAGELDVDAFQSYGCYDLLTHAGGRPELLIAVTSMGVRGVRPDFEWVGTTLLNAAGRHVMFLRDNGQSWFNDDNGWEELIAAIGAYRIAHGIERMFAFGLSLGAFGAALLATRLPLTGVLLLAPQASIGREEAGFDNRFAAMWESIASRNRPDLSGLRHSATRIICCFSVDDVFDLAHAELLRNYAPHAELLPIRGDHNLGNELQWRHQHDAMLHYLMDDGARPDLRLFQGDLDFAFSVAPRVLAEDRSGFQEHVAHMVRTDRAHHIPGALFPELNRALRPPRGSLRAGLHKLLGWRAYPAQRGMSFLLAALEPYLHDGWSAIDDGGFWAESPRARLRLRMIDPDRKSPFRLAIGGRLRAAGEEGRMLRVRQGRRLLGEVQAAAGEPSGVGLVVEARGPLIDLRFETDLDASGAPLFWINELRVLCD</sequence>
<reference evidence="1 2" key="1">
    <citation type="journal article" date="2013" name="Genome Announc.">
        <title>Draft Genome Sequence of Sphingobium ummariense Strain RL-3, a Hexachlorocyclohexane-Degrading Bacterium.</title>
        <authorList>
            <person name="Kohli P."/>
            <person name="Dua A."/>
            <person name="Sangwan N."/>
            <person name="Oldach P."/>
            <person name="Khurana J.P."/>
            <person name="Lal R."/>
        </authorList>
    </citation>
    <scope>NUCLEOTIDE SEQUENCE [LARGE SCALE GENOMIC DNA]</scope>
    <source>
        <strain evidence="1 2">RL-3</strain>
    </source>
</reference>
<dbReference type="InterPro" id="IPR029058">
    <property type="entry name" value="AB_hydrolase_fold"/>
</dbReference>